<feature type="domain" description="YjiS-like" evidence="1">
    <location>
        <begin position="46"/>
        <end position="66"/>
    </location>
</feature>
<comment type="caution">
    <text evidence="2">The sequence shown here is derived from an EMBL/GenBank/DDBJ whole genome shotgun (WGS) entry which is preliminary data.</text>
</comment>
<keyword evidence="3" id="KW-1185">Reference proteome</keyword>
<evidence type="ECO:0000313" key="2">
    <source>
        <dbReference type="EMBL" id="GLS17940.1"/>
    </source>
</evidence>
<dbReference type="InterPro" id="IPR009506">
    <property type="entry name" value="YjiS-like"/>
</dbReference>
<dbReference type="Proteomes" id="UP001156882">
    <property type="component" value="Unassembled WGS sequence"/>
</dbReference>
<dbReference type="Pfam" id="PF06568">
    <property type="entry name" value="YjiS-like"/>
    <property type="match status" value="1"/>
</dbReference>
<evidence type="ECO:0000259" key="1">
    <source>
        <dbReference type="Pfam" id="PF06568"/>
    </source>
</evidence>
<sequence length="79" mass="8994">MSSVIDELYDPPRPRRAFSIHALFSALSWPARRWLARHVEAVAGERALLEMPDHLLKDIGLSRCEVSYAIRHGREGLEA</sequence>
<dbReference type="EMBL" id="BSPC01000007">
    <property type="protein sequence ID" value="GLS17940.1"/>
    <property type="molecule type" value="Genomic_DNA"/>
</dbReference>
<accession>A0ABQ6CDD6</accession>
<evidence type="ECO:0000313" key="3">
    <source>
        <dbReference type="Proteomes" id="UP001156882"/>
    </source>
</evidence>
<reference evidence="3" key="1">
    <citation type="journal article" date="2019" name="Int. J. Syst. Evol. Microbiol.">
        <title>The Global Catalogue of Microorganisms (GCM) 10K type strain sequencing project: providing services to taxonomists for standard genome sequencing and annotation.</title>
        <authorList>
            <consortium name="The Broad Institute Genomics Platform"/>
            <consortium name="The Broad Institute Genome Sequencing Center for Infectious Disease"/>
            <person name="Wu L."/>
            <person name="Ma J."/>
        </authorList>
    </citation>
    <scope>NUCLEOTIDE SEQUENCE [LARGE SCALE GENOMIC DNA]</scope>
    <source>
        <strain evidence="3">NBRC 101365</strain>
    </source>
</reference>
<proteinExistence type="predicted"/>
<protein>
    <recommendedName>
        <fullName evidence="1">YjiS-like domain-containing protein</fullName>
    </recommendedName>
</protein>
<dbReference type="RefSeq" id="WP_284310772.1">
    <property type="nucleotide sequence ID" value="NZ_BSPC01000007.1"/>
</dbReference>
<name>A0ABQ6CDD6_9HYPH</name>
<organism evidence="2 3">
    <name type="scientific">Labrys miyagiensis</name>
    <dbReference type="NCBI Taxonomy" id="346912"/>
    <lineage>
        <taxon>Bacteria</taxon>
        <taxon>Pseudomonadati</taxon>
        <taxon>Pseudomonadota</taxon>
        <taxon>Alphaproteobacteria</taxon>
        <taxon>Hyphomicrobiales</taxon>
        <taxon>Xanthobacteraceae</taxon>
        <taxon>Labrys</taxon>
    </lineage>
</organism>
<gene>
    <name evidence="2" type="ORF">GCM10007874_09560</name>
</gene>